<feature type="compositionally biased region" description="Basic and acidic residues" evidence="11">
    <location>
        <begin position="1"/>
        <end position="15"/>
    </location>
</feature>
<keyword evidence="13" id="KW-1185">Reference proteome</keyword>
<evidence type="ECO:0000256" key="1">
    <source>
        <dbReference type="ARBA" id="ARBA00006249"/>
    </source>
</evidence>
<evidence type="ECO:0000256" key="11">
    <source>
        <dbReference type="SAM" id="MobiDB-lite"/>
    </source>
</evidence>
<comment type="similarity">
    <text evidence="1 10">Belongs to the tannase family.</text>
</comment>
<dbReference type="AlphaFoldDB" id="A0A1E1JSZ6"/>
<sequence length="578" mass="62848">MLYHREASNESRTEDDAGSPTSHLSQVGRGPLLASRAARPRETTPGDEADFRAFKFTSWSWHPSLVPYDNVASRSVRSLIITMAPRTNLPEIAAIALLLSISSAFVAQAQTFEAKCLAFRPENYVTNSSRTAVEYITSGTTLKLTDNVVSCGRAFQTVATNLCRVGLSIPTSTKSSISFELWLPETWTGRFLGTGNGGIDGCLKYEDVTYAALNGFAAFGTNNGHNGTTAIDFLNNKEVGIDFAWRALRIGTISGKKLTKIFYGKQHTKSYYLGCSLGGRMGLKAAEKFPHDFDGIVAGAPAVDFNNLISWRASFFPITGRIGSSNFVTADMWGGLIHNSILAQCDDLDGVTDGIIEDASKCHFDPLVIKCQGDAVPPTCLNTAQISQVRQIFAPYVDASNSVIYSGMQPGSEALAATKLYAGVPFSYSDEWFKFVVHSDPSWNASSLSLSDVAAAERLNPGDIKTYPESFESFAATGGKILSYHGQQDNQITSFQSNRFYDRLLKKTPQFELEKYYRTFRISGMNHCSGGPGAWVLGQGGGSPSTGIPFEREKNILAAIVAWVEEGIAPQDHRGHQV</sequence>
<dbReference type="InterPro" id="IPR011118">
    <property type="entry name" value="Tannase/feruloyl_esterase"/>
</dbReference>
<keyword evidence="3" id="KW-0119">Carbohydrate metabolism</keyword>
<feature type="region of interest" description="Disordered" evidence="11">
    <location>
        <begin position="1"/>
        <end position="46"/>
    </location>
</feature>
<evidence type="ECO:0000256" key="4">
    <source>
        <dbReference type="ARBA" id="ARBA00022723"/>
    </source>
</evidence>
<protein>
    <recommendedName>
        <fullName evidence="10">Carboxylic ester hydrolase</fullName>
        <ecNumber evidence="10">3.1.1.-</ecNumber>
    </recommendedName>
</protein>
<evidence type="ECO:0000256" key="5">
    <source>
        <dbReference type="ARBA" id="ARBA00022729"/>
    </source>
</evidence>
<evidence type="ECO:0000256" key="7">
    <source>
        <dbReference type="ARBA" id="ARBA00022837"/>
    </source>
</evidence>
<accession>A0A1E1JSZ6</accession>
<gene>
    <name evidence="12" type="ORF">RAG0_00418</name>
</gene>
<keyword evidence="5" id="KW-0732">Signal</keyword>
<evidence type="ECO:0000256" key="10">
    <source>
        <dbReference type="RuleBase" id="RU361238"/>
    </source>
</evidence>
<dbReference type="Gene3D" id="3.40.50.1820">
    <property type="entry name" value="alpha/beta hydrolase"/>
    <property type="match status" value="1"/>
</dbReference>
<evidence type="ECO:0000256" key="9">
    <source>
        <dbReference type="ARBA" id="ARBA00034075"/>
    </source>
</evidence>
<dbReference type="Proteomes" id="UP000178912">
    <property type="component" value="Unassembled WGS sequence"/>
</dbReference>
<dbReference type="PANTHER" id="PTHR33938:SF15">
    <property type="entry name" value="FERULOYL ESTERASE B-RELATED"/>
    <property type="match status" value="1"/>
</dbReference>
<keyword evidence="4" id="KW-0479">Metal-binding</keyword>
<keyword evidence="2" id="KW-0719">Serine esterase</keyword>
<evidence type="ECO:0000256" key="8">
    <source>
        <dbReference type="ARBA" id="ARBA00023157"/>
    </source>
</evidence>
<keyword evidence="3" id="KW-0858">Xylan degradation</keyword>
<keyword evidence="8" id="KW-1015">Disulfide bond</keyword>
<evidence type="ECO:0000313" key="12">
    <source>
        <dbReference type="EMBL" id="CZS88801.1"/>
    </source>
</evidence>
<evidence type="ECO:0000256" key="2">
    <source>
        <dbReference type="ARBA" id="ARBA00022487"/>
    </source>
</evidence>
<name>A0A1E1JSZ6_9HELO</name>
<evidence type="ECO:0000256" key="3">
    <source>
        <dbReference type="ARBA" id="ARBA00022651"/>
    </source>
</evidence>
<keyword evidence="6 10" id="KW-0378">Hydrolase</keyword>
<evidence type="ECO:0000313" key="13">
    <source>
        <dbReference type="Proteomes" id="UP000178912"/>
    </source>
</evidence>
<dbReference type="EMBL" id="FJUX01000001">
    <property type="protein sequence ID" value="CZS88801.1"/>
    <property type="molecule type" value="Genomic_DNA"/>
</dbReference>
<dbReference type="GO" id="GO:0046872">
    <property type="term" value="F:metal ion binding"/>
    <property type="evidence" value="ECO:0007669"/>
    <property type="project" value="UniProtKB-KW"/>
</dbReference>
<comment type="catalytic activity">
    <reaction evidence="9">
        <text>feruloyl-polysaccharide + H2O = ferulate + polysaccharide.</text>
        <dbReference type="EC" id="3.1.1.73"/>
    </reaction>
</comment>
<keyword evidence="3" id="KW-0624">Polysaccharide degradation</keyword>
<dbReference type="InterPro" id="IPR029058">
    <property type="entry name" value="AB_hydrolase_fold"/>
</dbReference>
<proteinExistence type="inferred from homology"/>
<evidence type="ECO:0000256" key="6">
    <source>
        <dbReference type="ARBA" id="ARBA00022801"/>
    </source>
</evidence>
<dbReference type="Pfam" id="PF07519">
    <property type="entry name" value="Tannase"/>
    <property type="match status" value="1"/>
</dbReference>
<reference evidence="13" key="1">
    <citation type="submission" date="2016-03" db="EMBL/GenBank/DDBJ databases">
        <authorList>
            <person name="Guldener U."/>
        </authorList>
    </citation>
    <scope>NUCLEOTIDE SEQUENCE [LARGE SCALE GENOMIC DNA]</scope>
    <source>
        <strain evidence="13">04CH-RAC-A.6.1</strain>
    </source>
</reference>
<organism evidence="12 13">
    <name type="scientific">Rhynchosporium agropyri</name>
    <dbReference type="NCBI Taxonomy" id="914238"/>
    <lineage>
        <taxon>Eukaryota</taxon>
        <taxon>Fungi</taxon>
        <taxon>Dikarya</taxon>
        <taxon>Ascomycota</taxon>
        <taxon>Pezizomycotina</taxon>
        <taxon>Leotiomycetes</taxon>
        <taxon>Helotiales</taxon>
        <taxon>Ploettnerulaceae</taxon>
        <taxon>Rhynchosporium</taxon>
    </lineage>
</organism>
<dbReference type="OrthoDB" id="3039123at2759"/>
<dbReference type="GO" id="GO:0030600">
    <property type="term" value="F:feruloyl esterase activity"/>
    <property type="evidence" value="ECO:0007669"/>
    <property type="project" value="UniProtKB-EC"/>
</dbReference>
<dbReference type="PANTHER" id="PTHR33938">
    <property type="entry name" value="FERULOYL ESTERASE B-RELATED"/>
    <property type="match status" value="1"/>
</dbReference>
<dbReference type="SUPFAM" id="SSF53474">
    <property type="entry name" value="alpha/beta-Hydrolases"/>
    <property type="match status" value="1"/>
</dbReference>
<dbReference type="EC" id="3.1.1.-" evidence="10"/>
<keyword evidence="7" id="KW-0106">Calcium</keyword>
<dbReference type="GO" id="GO:0045493">
    <property type="term" value="P:xylan catabolic process"/>
    <property type="evidence" value="ECO:0007669"/>
    <property type="project" value="UniProtKB-KW"/>
</dbReference>